<feature type="domain" description="RNA polymerase sigma-70 region 2" evidence="5">
    <location>
        <begin position="27"/>
        <end position="88"/>
    </location>
</feature>
<dbReference type="PANTHER" id="PTHR43133:SF51">
    <property type="entry name" value="RNA POLYMERASE SIGMA FACTOR"/>
    <property type="match status" value="1"/>
</dbReference>
<dbReference type="Pfam" id="PF04542">
    <property type="entry name" value="Sigma70_r2"/>
    <property type="match status" value="1"/>
</dbReference>
<dbReference type="InterPro" id="IPR007627">
    <property type="entry name" value="RNA_pol_sigma70_r2"/>
</dbReference>
<dbReference type="InterPro" id="IPR036388">
    <property type="entry name" value="WH-like_DNA-bd_sf"/>
</dbReference>
<comment type="caution">
    <text evidence="7">The sequence shown here is derived from an EMBL/GenBank/DDBJ whole genome shotgun (WGS) entry which is preliminary data.</text>
</comment>
<gene>
    <name evidence="7" type="ORF">FNY66_10395</name>
</gene>
<dbReference type="OrthoDB" id="9782703at2"/>
<dbReference type="Pfam" id="PF08281">
    <property type="entry name" value="Sigma70_r4_2"/>
    <property type="match status" value="1"/>
</dbReference>
<evidence type="ECO:0000259" key="6">
    <source>
        <dbReference type="Pfam" id="PF08281"/>
    </source>
</evidence>
<name>A0A5M9I1C3_9FIRM</name>
<dbReference type="InterPro" id="IPR039425">
    <property type="entry name" value="RNA_pol_sigma-70-like"/>
</dbReference>
<dbReference type="Proteomes" id="UP000322025">
    <property type="component" value="Unassembled WGS sequence"/>
</dbReference>
<keyword evidence="2" id="KW-0805">Transcription regulation</keyword>
<dbReference type="Gene3D" id="1.10.10.10">
    <property type="entry name" value="Winged helix-like DNA-binding domain superfamily/Winged helix DNA-binding domain"/>
    <property type="match status" value="1"/>
</dbReference>
<dbReference type="SUPFAM" id="SSF88659">
    <property type="entry name" value="Sigma3 and sigma4 domains of RNA polymerase sigma factors"/>
    <property type="match status" value="1"/>
</dbReference>
<dbReference type="InterPro" id="IPR013249">
    <property type="entry name" value="RNA_pol_sigma70_r4_t2"/>
</dbReference>
<sequence length="177" mass="20652">MDTSEEFRLAKKAIHGNPEAYGRLIILYQEYLYKIAFLYMKNEQDSLDLVGSTILKGYQNIRTLRKPELFKTWLAKILINTAKDELKKIVYYNEIDEEHISDRYQAVSLEETLDLKSAIELLPEKYRTAIILKYFSGLSAREISYIMNAPEGTVKAYLSRARNELKKILKEGYFYAG</sequence>
<comment type="similarity">
    <text evidence="1">Belongs to the sigma-70 factor family. ECF subfamily.</text>
</comment>
<evidence type="ECO:0000256" key="4">
    <source>
        <dbReference type="ARBA" id="ARBA00023163"/>
    </source>
</evidence>
<dbReference type="Gene3D" id="1.10.1740.10">
    <property type="match status" value="1"/>
</dbReference>
<dbReference type="EMBL" id="VMSO01000013">
    <property type="protein sequence ID" value="KAA8501005.1"/>
    <property type="molecule type" value="Genomic_DNA"/>
</dbReference>
<evidence type="ECO:0000256" key="2">
    <source>
        <dbReference type="ARBA" id="ARBA00023015"/>
    </source>
</evidence>
<dbReference type="GO" id="GO:0006352">
    <property type="term" value="P:DNA-templated transcription initiation"/>
    <property type="evidence" value="ECO:0007669"/>
    <property type="project" value="InterPro"/>
</dbReference>
<dbReference type="GO" id="GO:0016987">
    <property type="term" value="F:sigma factor activity"/>
    <property type="evidence" value="ECO:0007669"/>
    <property type="project" value="UniProtKB-KW"/>
</dbReference>
<evidence type="ECO:0000256" key="3">
    <source>
        <dbReference type="ARBA" id="ARBA00023082"/>
    </source>
</evidence>
<feature type="domain" description="RNA polymerase sigma factor 70 region 4 type 2" evidence="6">
    <location>
        <begin position="114"/>
        <end position="165"/>
    </location>
</feature>
<evidence type="ECO:0000256" key="1">
    <source>
        <dbReference type="ARBA" id="ARBA00010641"/>
    </source>
</evidence>
<dbReference type="InterPro" id="IPR013325">
    <property type="entry name" value="RNA_pol_sigma_r2"/>
</dbReference>
<protein>
    <submittedName>
        <fullName evidence="7">Sigma-70 family RNA polymerase sigma factor</fullName>
    </submittedName>
</protein>
<keyword evidence="8" id="KW-1185">Reference proteome</keyword>
<dbReference type="InterPro" id="IPR013324">
    <property type="entry name" value="RNA_pol_sigma_r3/r4-like"/>
</dbReference>
<reference evidence="7" key="1">
    <citation type="submission" date="2019-07" db="EMBL/GenBank/DDBJ databases">
        <authorList>
            <person name="Wongkuna S."/>
            <person name="Scaria J."/>
        </authorList>
    </citation>
    <scope>NUCLEOTIDE SEQUENCE [LARGE SCALE GENOMIC DNA]</scope>
    <source>
        <strain evidence="7">SW178</strain>
    </source>
</reference>
<evidence type="ECO:0000313" key="7">
    <source>
        <dbReference type="EMBL" id="KAA8501005.1"/>
    </source>
</evidence>
<organism evidence="7 8">
    <name type="scientific">Mediterraneibacter catenae</name>
    <dbReference type="NCBI Taxonomy" id="2594882"/>
    <lineage>
        <taxon>Bacteria</taxon>
        <taxon>Bacillati</taxon>
        <taxon>Bacillota</taxon>
        <taxon>Clostridia</taxon>
        <taxon>Lachnospirales</taxon>
        <taxon>Lachnospiraceae</taxon>
        <taxon>Mediterraneibacter</taxon>
    </lineage>
</organism>
<dbReference type="PANTHER" id="PTHR43133">
    <property type="entry name" value="RNA POLYMERASE ECF-TYPE SIGMA FACTO"/>
    <property type="match status" value="1"/>
</dbReference>
<dbReference type="NCBIfam" id="TIGR02937">
    <property type="entry name" value="sigma70-ECF"/>
    <property type="match status" value="1"/>
</dbReference>
<accession>A0A5M9I1C3</accession>
<evidence type="ECO:0000259" key="5">
    <source>
        <dbReference type="Pfam" id="PF04542"/>
    </source>
</evidence>
<dbReference type="GO" id="GO:0003677">
    <property type="term" value="F:DNA binding"/>
    <property type="evidence" value="ECO:0007669"/>
    <property type="project" value="InterPro"/>
</dbReference>
<dbReference type="AlphaFoldDB" id="A0A5M9I1C3"/>
<dbReference type="CDD" id="cd06171">
    <property type="entry name" value="Sigma70_r4"/>
    <property type="match status" value="1"/>
</dbReference>
<dbReference type="RefSeq" id="WP_150311104.1">
    <property type="nucleotide sequence ID" value="NZ_VMSO01000013.1"/>
</dbReference>
<dbReference type="InterPro" id="IPR014284">
    <property type="entry name" value="RNA_pol_sigma-70_dom"/>
</dbReference>
<keyword evidence="4" id="KW-0804">Transcription</keyword>
<proteinExistence type="inferred from homology"/>
<keyword evidence="3" id="KW-0731">Sigma factor</keyword>
<dbReference type="SUPFAM" id="SSF88946">
    <property type="entry name" value="Sigma2 domain of RNA polymerase sigma factors"/>
    <property type="match status" value="1"/>
</dbReference>
<evidence type="ECO:0000313" key="8">
    <source>
        <dbReference type="Proteomes" id="UP000322025"/>
    </source>
</evidence>